<dbReference type="Proteomes" id="UP000765509">
    <property type="component" value="Unassembled WGS sequence"/>
</dbReference>
<sequence length="118" mass="13673">MIQTSEDIIRRFCAYGVEFKEPDGFTHYWFTLIPALELAYKKSIHSSTGKTPAMLEKCCNPRLPHDTLEKDSVDIHPSESSLKGCLKRQDIMQTYVCKALSDMQKRYEIKFISHLTLK</sequence>
<dbReference type="AlphaFoldDB" id="A0A9Q3PJY0"/>
<dbReference type="GO" id="GO:0003676">
    <property type="term" value="F:nucleic acid binding"/>
    <property type="evidence" value="ECO:0007669"/>
    <property type="project" value="InterPro"/>
</dbReference>
<evidence type="ECO:0000313" key="1">
    <source>
        <dbReference type="EMBL" id="MBW0563121.1"/>
    </source>
</evidence>
<keyword evidence="2" id="KW-1185">Reference proteome</keyword>
<organism evidence="1 2">
    <name type="scientific">Austropuccinia psidii MF-1</name>
    <dbReference type="NCBI Taxonomy" id="1389203"/>
    <lineage>
        <taxon>Eukaryota</taxon>
        <taxon>Fungi</taxon>
        <taxon>Dikarya</taxon>
        <taxon>Basidiomycota</taxon>
        <taxon>Pucciniomycotina</taxon>
        <taxon>Pucciniomycetes</taxon>
        <taxon>Pucciniales</taxon>
        <taxon>Sphaerophragmiaceae</taxon>
        <taxon>Austropuccinia</taxon>
    </lineage>
</organism>
<dbReference type="Gene3D" id="3.30.420.10">
    <property type="entry name" value="Ribonuclease H-like superfamily/Ribonuclease H"/>
    <property type="match status" value="1"/>
</dbReference>
<gene>
    <name evidence="1" type="ORF">O181_102836</name>
</gene>
<name>A0A9Q3PJY0_9BASI</name>
<dbReference type="EMBL" id="AVOT02073753">
    <property type="protein sequence ID" value="MBW0563121.1"/>
    <property type="molecule type" value="Genomic_DNA"/>
</dbReference>
<accession>A0A9Q3PJY0</accession>
<comment type="caution">
    <text evidence="1">The sequence shown here is derived from an EMBL/GenBank/DDBJ whole genome shotgun (WGS) entry which is preliminary data.</text>
</comment>
<dbReference type="InterPro" id="IPR036397">
    <property type="entry name" value="RNaseH_sf"/>
</dbReference>
<proteinExistence type="predicted"/>
<evidence type="ECO:0000313" key="2">
    <source>
        <dbReference type="Proteomes" id="UP000765509"/>
    </source>
</evidence>
<dbReference type="OrthoDB" id="2595244at2759"/>
<protein>
    <submittedName>
        <fullName evidence="1">Uncharacterized protein</fullName>
    </submittedName>
</protein>
<reference evidence="1" key="1">
    <citation type="submission" date="2021-03" db="EMBL/GenBank/DDBJ databases">
        <title>Draft genome sequence of rust myrtle Austropuccinia psidii MF-1, a brazilian biotype.</title>
        <authorList>
            <person name="Quecine M.C."/>
            <person name="Pachon D.M.R."/>
            <person name="Bonatelli M.L."/>
            <person name="Correr F.H."/>
            <person name="Franceschini L.M."/>
            <person name="Leite T.F."/>
            <person name="Margarido G.R.A."/>
            <person name="Almeida C.A."/>
            <person name="Ferrarezi J.A."/>
            <person name="Labate C.A."/>
        </authorList>
    </citation>
    <scope>NUCLEOTIDE SEQUENCE</scope>
    <source>
        <strain evidence="1">MF-1</strain>
    </source>
</reference>